<comment type="domain">
    <text evidence="9">The last Arg residue of the ACP-binding site is essential for the weak association between ACP/AcpP and FabH.</text>
</comment>
<feature type="active site" evidence="9">
    <location>
        <position position="311"/>
    </location>
</feature>
<comment type="pathway">
    <text evidence="9">Lipid metabolism; fatty acid biosynthesis.</text>
</comment>
<evidence type="ECO:0000256" key="3">
    <source>
        <dbReference type="ARBA" id="ARBA00022516"/>
    </source>
</evidence>
<keyword evidence="6 9" id="KW-0443">Lipid metabolism</keyword>
<comment type="similarity">
    <text evidence="1 9">Belongs to the thiolase-like superfamily. FabH family.</text>
</comment>
<keyword evidence="8 9" id="KW-0012">Acyltransferase</keyword>
<keyword evidence="2 9" id="KW-0963">Cytoplasm</keyword>
<keyword evidence="4 9" id="KW-0808">Transferase</keyword>
<comment type="subunit">
    <text evidence="9">Homodimer.</text>
</comment>
<dbReference type="Gene3D" id="3.40.47.10">
    <property type="match status" value="2"/>
</dbReference>
<dbReference type="NCBIfam" id="TIGR00747">
    <property type="entry name" value="fabH"/>
    <property type="match status" value="1"/>
</dbReference>
<keyword evidence="7 9" id="KW-0275">Fatty acid biosynthesis</keyword>
<accession>A0ABX8S8U6</accession>
<comment type="catalytic activity">
    <reaction evidence="9">
        <text>malonyl-[ACP] + acetyl-CoA + H(+) = 3-oxobutanoyl-[ACP] + CO2 + CoA</text>
        <dbReference type="Rhea" id="RHEA:12080"/>
        <dbReference type="Rhea" id="RHEA-COMP:9623"/>
        <dbReference type="Rhea" id="RHEA-COMP:9625"/>
        <dbReference type="ChEBI" id="CHEBI:15378"/>
        <dbReference type="ChEBI" id="CHEBI:16526"/>
        <dbReference type="ChEBI" id="CHEBI:57287"/>
        <dbReference type="ChEBI" id="CHEBI:57288"/>
        <dbReference type="ChEBI" id="CHEBI:78449"/>
        <dbReference type="ChEBI" id="CHEBI:78450"/>
        <dbReference type="EC" id="2.3.1.180"/>
    </reaction>
</comment>
<dbReference type="InterPro" id="IPR013747">
    <property type="entry name" value="ACP_syn_III_C"/>
</dbReference>
<evidence type="ECO:0000256" key="7">
    <source>
        <dbReference type="ARBA" id="ARBA00023160"/>
    </source>
</evidence>
<proteinExistence type="inferred from homology"/>
<evidence type="ECO:0000313" key="12">
    <source>
        <dbReference type="EMBL" id="QXQ14289.1"/>
    </source>
</evidence>
<feature type="domain" description="Beta-ketoacyl-[acyl-carrier-protein] synthase III C-terminal" evidence="10">
    <location>
        <begin position="295"/>
        <end position="384"/>
    </location>
</feature>
<keyword evidence="13" id="KW-1185">Reference proteome</keyword>
<feature type="domain" description="Beta-ketoacyl-[acyl-carrier-protein] synthase III N-terminal" evidence="11">
    <location>
        <begin position="167"/>
        <end position="244"/>
    </location>
</feature>
<keyword evidence="9" id="KW-0511">Multifunctional enzyme</keyword>
<comment type="subcellular location">
    <subcellularLocation>
        <location evidence="9">Cytoplasm</location>
    </subcellularLocation>
</comment>
<protein>
    <recommendedName>
        <fullName evidence="9">Beta-ketoacyl-[acyl-carrier-protein] synthase III</fullName>
        <shortName evidence="9">Beta-ketoacyl-ACP synthase III</shortName>
        <shortName evidence="9">KAS III</shortName>
        <ecNumber evidence="9">2.3.1.180</ecNumber>
    </recommendedName>
    <alternativeName>
        <fullName evidence="9">3-oxoacyl-[acyl-carrier-protein] synthase 3</fullName>
    </alternativeName>
    <alternativeName>
        <fullName evidence="9">3-oxoacyl-[acyl-carrier-protein] synthase III</fullName>
    </alternativeName>
</protein>
<dbReference type="EC" id="2.3.1.180" evidence="9"/>
<sequence>MLIGRDERRIDATLLTGAARDVTGDLGRTYEDASCLRYRRLRPAKDGGTTVPTPLETTTGAAATALLGLGVYRPARVVTNDEVAGPIDSSDEWIRTRSGIRTRRFAAADENVITMGIAAGRDALASAGIEPGQVGTVIVATSTHWYQTPGCAPQIAVGLGMASPAAFDISAGCSGFCHAVALASDLVRGGTARYVLVIGVEKLTDTLDATDRSTAFLFADGAGAVVVGPSDEVRIGPTVWGSDGSQKDAITQTKDTLSYIDDPDPGKVRPYLQMSGSAVFRWAAHSLEKVCREALDRAGVAPDQLDAMIPHQANGRIIEIMAKVLGLRPDCAVANDIETSGNTSAASVPLAMEELLRTGKARPGDTALLIAFGAGLTYAAQVVTLPELAA</sequence>
<evidence type="ECO:0000313" key="13">
    <source>
        <dbReference type="Proteomes" id="UP000887023"/>
    </source>
</evidence>
<reference evidence="12" key="1">
    <citation type="submission" date="2021-07" db="EMBL/GenBank/DDBJ databases">
        <title>Candidatus Kaistella beijingensis sp. nov. isolated from a municipal wastewater treatment plant is involved in sludge foaming.</title>
        <authorList>
            <person name="Song Y."/>
            <person name="Liu S.-J."/>
        </authorList>
    </citation>
    <scope>NUCLEOTIDE SEQUENCE</scope>
    <source>
        <strain evidence="12">DSM 43998</strain>
    </source>
</reference>
<evidence type="ECO:0000256" key="9">
    <source>
        <dbReference type="HAMAP-Rule" id="MF_01815"/>
    </source>
</evidence>
<evidence type="ECO:0000256" key="6">
    <source>
        <dbReference type="ARBA" id="ARBA00023098"/>
    </source>
</evidence>
<dbReference type="InterPro" id="IPR016039">
    <property type="entry name" value="Thiolase-like"/>
</dbReference>
<name>A0ABX8S8U6_9ACTN</name>
<evidence type="ECO:0000259" key="10">
    <source>
        <dbReference type="Pfam" id="PF08541"/>
    </source>
</evidence>
<dbReference type="PANTHER" id="PTHR34069">
    <property type="entry name" value="3-OXOACYL-[ACYL-CARRIER-PROTEIN] SYNTHASE 3"/>
    <property type="match status" value="1"/>
</dbReference>
<dbReference type="Pfam" id="PF08541">
    <property type="entry name" value="ACP_syn_III_C"/>
    <property type="match status" value="1"/>
</dbReference>
<keyword evidence="3 9" id="KW-0444">Lipid biosynthesis</keyword>
<evidence type="ECO:0000256" key="1">
    <source>
        <dbReference type="ARBA" id="ARBA00008642"/>
    </source>
</evidence>
<dbReference type="InterPro" id="IPR004655">
    <property type="entry name" value="FabH"/>
</dbReference>
<evidence type="ECO:0000256" key="2">
    <source>
        <dbReference type="ARBA" id="ARBA00022490"/>
    </source>
</evidence>
<dbReference type="HAMAP" id="MF_01815">
    <property type="entry name" value="FabH"/>
    <property type="match status" value="1"/>
</dbReference>
<dbReference type="Pfam" id="PF08545">
    <property type="entry name" value="ACP_syn_III"/>
    <property type="match status" value="1"/>
</dbReference>
<organism evidence="12 13">
    <name type="scientific">Skermania pinensis</name>
    <dbReference type="NCBI Taxonomy" id="39122"/>
    <lineage>
        <taxon>Bacteria</taxon>
        <taxon>Bacillati</taxon>
        <taxon>Actinomycetota</taxon>
        <taxon>Actinomycetes</taxon>
        <taxon>Mycobacteriales</taxon>
        <taxon>Gordoniaceae</taxon>
        <taxon>Skermania</taxon>
    </lineage>
</organism>
<dbReference type="EMBL" id="CP079105">
    <property type="protein sequence ID" value="QXQ14289.1"/>
    <property type="molecule type" value="Genomic_DNA"/>
</dbReference>
<dbReference type="Proteomes" id="UP000887023">
    <property type="component" value="Chromosome"/>
</dbReference>
<feature type="active site" evidence="9">
    <location>
        <position position="173"/>
    </location>
</feature>
<comment type="function">
    <text evidence="9">Catalyzes the condensation reaction of fatty acid synthesis by the addition to an acyl acceptor of two carbons from malonyl-ACP. Catalyzes the first condensation reaction which initiates fatty acid synthesis and may therefore play a role in governing the total rate of fatty acid production. Possesses both acetoacetyl-ACP synthase and acetyl transacylase activities. Its substrate specificity determines the biosynthesis of branched-chain and/or straight-chain of fatty acids.</text>
</comment>
<dbReference type="SUPFAM" id="SSF53901">
    <property type="entry name" value="Thiolase-like"/>
    <property type="match status" value="1"/>
</dbReference>
<feature type="active site" evidence="9">
    <location>
        <position position="342"/>
    </location>
</feature>
<gene>
    <name evidence="9" type="primary">fabH</name>
    <name evidence="12" type="ORF">KV203_02315</name>
</gene>
<feature type="region of interest" description="ACP-binding" evidence="9">
    <location>
        <begin position="312"/>
        <end position="316"/>
    </location>
</feature>
<evidence type="ECO:0000259" key="11">
    <source>
        <dbReference type="Pfam" id="PF08545"/>
    </source>
</evidence>
<dbReference type="PANTHER" id="PTHR34069:SF2">
    <property type="entry name" value="BETA-KETOACYL-[ACYL-CARRIER-PROTEIN] SYNTHASE III"/>
    <property type="match status" value="1"/>
</dbReference>
<evidence type="ECO:0000256" key="4">
    <source>
        <dbReference type="ARBA" id="ARBA00022679"/>
    </source>
</evidence>
<dbReference type="CDD" id="cd00830">
    <property type="entry name" value="KAS_III"/>
    <property type="match status" value="1"/>
</dbReference>
<dbReference type="InterPro" id="IPR013751">
    <property type="entry name" value="ACP_syn_III_N"/>
</dbReference>
<evidence type="ECO:0000256" key="8">
    <source>
        <dbReference type="ARBA" id="ARBA00023315"/>
    </source>
</evidence>
<keyword evidence="5 9" id="KW-0276">Fatty acid metabolism</keyword>
<evidence type="ECO:0000256" key="5">
    <source>
        <dbReference type="ARBA" id="ARBA00022832"/>
    </source>
</evidence>
<dbReference type="NCBIfam" id="NF006829">
    <property type="entry name" value="PRK09352.1"/>
    <property type="match status" value="1"/>
</dbReference>